<dbReference type="GO" id="GO:0000981">
    <property type="term" value="F:DNA-binding transcription factor activity, RNA polymerase II-specific"/>
    <property type="evidence" value="ECO:0007669"/>
    <property type="project" value="InterPro"/>
</dbReference>
<dbReference type="Gene3D" id="4.10.240.10">
    <property type="entry name" value="Zn(2)-C6 fungal-type DNA-binding domain"/>
    <property type="match status" value="1"/>
</dbReference>
<dbReference type="CDD" id="cd00067">
    <property type="entry name" value="GAL4"/>
    <property type="match status" value="1"/>
</dbReference>
<protein>
    <recommendedName>
        <fullName evidence="9">Zn(2)-C6 fungal-type domain-containing protein</fullName>
    </recommendedName>
</protein>
<dbReference type="SMART" id="SM00906">
    <property type="entry name" value="Fungal_trans"/>
    <property type="match status" value="1"/>
</dbReference>
<dbReference type="SUPFAM" id="SSF57701">
    <property type="entry name" value="Zn2/Cys6 DNA-binding domain"/>
    <property type="match status" value="1"/>
</dbReference>
<feature type="compositionally biased region" description="Polar residues" evidence="8">
    <location>
        <begin position="163"/>
        <end position="176"/>
    </location>
</feature>
<dbReference type="OrthoDB" id="3364175at2759"/>
<keyword evidence="2" id="KW-0479">Metal-binding</keyword>
<keyword evidence="6" id="KW-0804">Transcription</keyword>
<dbReference type="PANTHER" id="PTHR47782:SF1">
    <property type="entry name" value="PYRIMIDINE PATHWAY REGULATORY PROTEIN 1"/>
    <property type="match status" value="1"/>
</dbReference>
<evidence type="ECO:0000256" key="1">
    <source>
        <dbReference type="ARBA" id="ARBA00004123"/>
    </source>
</evidence>
<dbReference type="GO" id="GO:0005634">
    <property type="term" value="C:nucleus"/>
    <property type="evidence" value="ECO:0007669"/>
    <property type="project" value="UniProtKB-SubCell"/>
</dbReference>
<accession>A0A316U0H6</accession>
<feature type="region of interest" description="Disordered" evidence="8">
    <location>
        <begin position="639"/>
        <end position="658"/>
    </location>
</feature>
<keyword evidence="11" id="KW-1185">Reference proteome</keyword>
<evidence type="ECO:0000256" key="3">
    <source>
        <dbReference type="ARBA" id="ARBA00022833"/>
    </source>
</evidence>
<dbReference type="CDD" id="cd12148">
    <property type="entry name" value="fungal_TF_MHR"/>
    <property type="match status" value="1"/>
</dbReference>
<evidence type="ECO:0000256" key="8">
    <source>
        <dbReference type="SAM" id="MobiDB-lite"/>
    </source>
</evidence>
<evidence type="ECO:0000256" key="4">
    <source>
        <dbReference type="ARBA" id="ARBA00023015"/>
    </source>
</evidence>
<evidence type="ECO:0000259" key="9">
    <source>
        <dbReference type="PROSITE" id="PS50048"/>
    </source>
</evidence>
<dbReference type="AlphaFoldDB" id="A0A316U0H6"/>
<keyword evidence="7" id="KW-0539">Nucleus</keyword>
<dbReference type="PROSITE" id="PS00463">
    <property type="entry name" value="ZN2_CY6_FUNGAL_1"/>
    <property type="match status" value="1"/>
</dbReference>
<dbReference type="Pfam" id="PF00172">
    <property type="entry name" value="Zn_clus"/>
    <property type="match status" value="1"/>
</dbReference>
<dbReference type="GO" id="GO:0006351">
    <property type="term" value="P:DNA-templated transcription"/>
    <property type="evidence" value="ECO:0007669"/>
    <property type="project" value="InterPro"/>
</dbReference>
<dbReference type="GeneID" id="37016272"/>
<gene>
    <name evidence="10" type="ORF">BCV69DRAFT_301196</name>
</gene>
<comment type="subcellular location">
    <subcellularLocation>
        <location evidence="1">Nucleus</location>
    </subcellularLocation>
</comment>
<evidence type="ECO:0000256" key="6">
    <source>
        <dbReference type="ARBA" id="ARBA00023163"/>
    </source>
</evidence>
<dbReference type="InterPro" id="IPR007219">
    <property type="entry name" value="XnlR_reg_dom"/>
</dbReference>
<evidence type="ECO:0000313" key="10">
    <source>
        <dbReference type="EMBL" id="PWN18394.1"/>
    </source>
</evidence>
<dbReference type="InterPro" id="IPR052202">
    <property type="entry name" value="Yeast_MetPath_Reg"/>
</dbReference>
<sequence length="780" mass="84681">MDNLRQLPRQDHSTNEAETSARGALAGASPASPPPPKPKLPACDRCKQRKIKCDAGLPHCNPCGKAGAECVGRDQLPSVPRGLVYELQQRVQKLEAELTETRSRAGSQFPDMSGQTNPSSTSSVDGLDPHLPPADFPRRRGRESFSSPAGSEIAPTPKRGRYSTANRTNNEGFSTLSPTNIIAADALPYDRDLSVELRGLAELRKDAVAHLSELSPSQRTHLPSYDPALVGRLARRYISFLNDALPVFEDAVIIELVERMRSGSGRERNGASLHSYEKCQVHLVIGLAFATLARVQHRSSELARAGQAHWRAAQVYVPAAMKGTDLPKLQIILLQLQFVLLFPEHGNAWELSGQSLRLAAALSLNREGISDSVASSTMGRRLFWTAYCLDVSLAVALARPTAISDAWISTKPPSMPTTGRESPSPLKPHFSFVNHVGLRRLQSEIYHYLYAYDDVSNPERSDQPAIGEWLRSRLDKLENWRKQYNVATPFVTAQWTELNFHITKTLMFRPSPRIPVPGVSALLEALDSSAQTIRLYKLNWRTFRVNFPWLATHHVFMAGLSFLNSLKSLHMLSIPTGVSLVDITMHVQSCASLLEVLSIVQDDGTGEQGNSNKVRDAFDAAAYAVLNSLFAAGANARPETSNNAARASGPVPGNAQSPFNVNDVTSSLSLLASSAALAEAPGGRATETLTSFSPLPPFVADRSEATPSRASLPLPAGGSATNAFAPPNTASNPENDFSFLDWFLHPIDGGDVPWQDNAFGPDGLGDLTSTVSDGRGDLWI</sequence>
<evidence type="ECO:0000256" key="5">
    <source>
        <dbReference type="ARBA" id="ARBA00023125"/>
    </source>
</evidence>
<dbReference type="InterPro" id="IPR001138">
    <property type="entry name" value="Zn2Cys6_DnaBD"/>
</dbReference>
<dbReference type="InterPro" id="IPR036864">
    <property type="entry name" value="Zn2-C6_fun-type_DNA-bd_sf"/>
</dbReference>
<evidence type="ECO:0000313" key="11">
    <source>
        <dbReference type="Proteomes" id="UP000245942"/>
    </source>
</evidence>
<feature type="region of interest" description="Disordered" evidence="8">
    <location>
        <begin position="1"/>
        <end position="42"/>
    </location>
</feature>
<dbReference type="EMBL" id="KZ819336">
    <property type="protein sequence ID" value="PWN18394.1"/>
    <property type="molecule type" value="Genomic_DNA"/>
</dbReference>
<dbReference type="SMART" id="SM00066">
    <property type="entry name" value="GAL4"/>
    <property type="match status" value="1"/>
</dbReference>
<keyword evidence="4" id="KW-0805">Transcription regulation</keyword>
<dbReference type="Pfam" id="PF04082">
    <property type="entry name" value="Fungal_trans"/>
    <property type="match status" value="1"/>
</dbReference>
<dbReference type="PANTHER" id="PTHR47782">
    <property type="entry name" value="ZN(II)2CYS6 TRANSCRIPTION FACTOR (EUROFUNG)-RELATED"/>
    <property type="match status" value="1"/>
</dbReference>
<feature type="domain" description="Zn(2)-C6 fungal-type" evidence="9">
    <location>
        <begin position="42"/>
        <end position="71"/>
    </location>
</feature>
<dbReference type="STRING" id="1684307.A0A316U0H6"/>
<reference evidence="10 11" key="1">
    <citation type="journal article" date="2018" name="Mol. Biol. Evol.">
        <title>Broad Genomic Sampling Reveals a Smut Pathogenic Ancestry of the Fungal Clade Ustilaginomycotina.</title>
        <authorList>
            <person name="Kijpornyongpan T."/>
            <person name="Mondo S.J."/>
            <person name="Barry K."/>
            <person name="Sandor L."/>
            <person name="Lee J."/>
            <person name="Lipzen A."/>
            <person name="Pangilinan J."/>
            <person name="LaButti K."/>
            <person name="Hainaut M."/>
            <person name="Henrissat B."/>
            <person name="Grigoriev I.V."/>
            <person name="Spatafora J.W."/>
            <person name="Aime M.C."/>
        </authorList>
    </citation>
    <scope>NUCLEOTIDE SEQUENCE [LARGE SCALE GENOMIC DNA]</scope>
    <source>
        <strain evidence="10 11">MCA 4718</strain>
    </source>
</reference>
<keyword evidence="5" id="KW-0238">DNA-binding</keyword>
<name>A0A316U0H6_9BASI</name>
<feature type="compositionally biased region" description="Polar residues" evidence="8">
    <location>
        <begin position="113"/>
        <end position="124"/>
    </location>
</feature>
<dbReference type="GO" id="GO:0043565">
    <property type="term" value="F:sequence-specific DNA binding"/>
    <property type="evidence" value="ECO:0007669"/>
    <property type="project" value="TreeGrafter"/>
</dbReference>
<evidence type="ECO:0000256" key="2">
    <source>
        <dbReference type="ARBA" id="ARBA00022723"/>
    </source>
</evidence>
<organism evidence="10 11">
    <name type="scientific">Pseudomicrostroma glucosiphilum</name>
    <dbReference type="NCBI Taxonomy" id="1684307"/>
    <lineage>
        <taxon>Eukaryota</taxon>
        <taxon>Fungi</taxon>
        <taxon>Dikarya</taxon>
        <taxon>Basidiomycota</taxon>
        <taxon>Ustilaginomycotina</taxon>
        <taxon>Exobasidiomycetes</taxon>
        <taxon>Microstromatales</taxon>
        <taxon>Microstromatales incertae sedis</taxon>
        <taxon>Pseudomicrostroma</taxon>
    </lineage>
</organism>
<dbReference type="PROSITE" id="PS50048">
    <property type="entry name" value="ZN2_CY6_FUNGAL_2"/>
    <property type="match status" value="1"/>
</dbReference>
<dbReference type="Proteomes" id="UP000245942">
    <property type="component" value="Unassembled WGS sequence"/>
</dbReference>
<evidence type="ECO:0000256" key="7">
    <source>
        <dbReference type="ARBA" id="ARBA00023242"/>
    </source>
</evidence>
<dbReference type="GO" id="GO:0045944">
    <property type="term" value="P:positive regulation of transcription by RNA polymerase II"/>
    <property type="evidence" value="ECO:0007669"/>
    <property type="project" value="TreeGrafter"/>
</dbReference>
<keyword evidence="3" id="KW-0862">Zinc</keyword>
<dbReference type="RefSeq" id="XP_025345554.1">
    <property type="nucleotide sequence ID" value="XM_025494538.1"/>
</dbReference>
<feature type="region of interest" description="Disordered" evidence="8">
    <location>
        <begin position="99"/>
        <end position="176"/>
    </location>
</feature>
<dbReference type="GO" id="GO:0008270">
    <property type="term" value="F:zinc ion binding"/>
    <property type="evidence" value="ECO:0007669"/>
    <property type="project" value="InterPro"/>
</dbReference>
<proteinExistence type="predicted"/>